<dbReference type="EMBL" id="JARYGZ010000001">
    <property type="protein sequence ID" value="MDH7638442.1"/>
    <property type="molecule type" value="Genomic_DNA"/>
</dbReference>
<dbReference type="InterPro" id="IPR036034">
    <property type="entry name" value="PDZ_sf"/>
</dbReference>
<evidence type="ECO:0000313" key="1">
    <source>
        <dbReference type="EMBL" id="MDH7638442.1"/>
    </source>
</evidence>
<dbReference type="RefSeq" id="WP_281043748.1">
    <property type="nucleotide sequence ID" value="NZ_JARYGZ010000001.1"/>
</dbReference>
<dbReference type="Pfam" id="PF13650">
    <property type="entry name" value="Asp_protease_2"/>
    <property type="match status" value="1"/>
</dbReference>
<keyword evidence="1" id="KW-0645">Protease</keyword>
<reference evidence="1" key="1">
    <citation type="submission" date="2023-04" db="EMBL/GenBank/DDBJ databases">
        <title>Sphingomonas sp. MAHUQ-71 isolated from rice field.</title>
        <authorList>
            <person name="Huq M.A."/>
        </authorList>
    </citation>
    <scope>NUCLEOTIDE SEQUENCE</scope>
    <source>
        <strain evidence="1">MAHUQ-71</strain>
    </source>
</reference>
<dbReference type="SUPFAM" id="SSF50156">
    <property type="entry name" value="PDZ domain-like"/>
    <property type="match status" value="1"/>
</dbReference>
<comment type="caution">
    <text evidence="1">The sequence shown here is derived from an EMBL/GenBank/DDBJ whole genome shotgun (WGS) entry which is preliminary data.</text>
</comment>
<proteinExistence type="predicted"/>
<dbReference type="InterPro" id="IPR021109">
    <property type="entry name" value="Peptidase_aspartic_dom_sf"/>
</dbReference>
<keyword evidence="1" id="KW-0378">Hydrolase</keyword>
<dbReference type="CDD" id="cd05483">
    <property type="entry name" value="retropepsin_like_bacteria"/>
    <property type="match status" value="1"/>
</dbReference>
<dbReference type="GO" id="GO:0008233">
    <property type="term" value="F:peptidase activity"/>
    <property type="evidence" value="ECO:0007669"/>
    <property type="project" value="UniProtKB-KW"/>
</dbReference>
<dbReference type="GO" id="GO:0006508">
    <property type="term" value="P:proteolysis"/>
    <property type="evidence" value="ECO:0007669"/>
    <property type="project" value="UniProtKB-KW"/>
</dbReference>
<dbReference type="Gene3D" id="2.40.70.10">
    <property type="entry name" value="Acid Proteases"/>
    <property type="match status" value="2"/>
</dbReference>
<accession>A0ABT6MZR4</accession>
<protein>
    <submittedName>
        <fullName evidence="1">Aspartyl protease family protein</fullName>
    </submittedName>
</protein>
<gene>
    <name evidence="1" type="ORF">QGN17_06835</name>
</gene>
<organism evidence="1 2">
    <name type="scientific">Sphingomonas oryzagri</name>
    <dbReference type="NCBI Taxonomy" id="3042314"/>
    <lineage>
        <taxon>Bacteria</taxon>
        <taxon>Pseudomonadati</taxon>
        <taxon>Pseudomonadota</taxon>
        <taxon>Alphaproteobacteria</taxon>
        <taxon>Sphingomonadales</taxon>
        <taxon>Sphingomonadaceae</taxon>
        <taxon>Sphingomonas</taxon>
    </lineage>
</organism>
<dbReference type="InterPro" id="IPR034122">
    <property type="entry name" value="Retropepsin-like_bacterial"/>
</dbReference>
<evidence type="ECO:0000313" key="2">
    <source>
        <dbReference type="Proteomes" id="UP001160625"/>
    </source>
</evidence>
<dbReference type="Proteomes" id="UP001160625">
    <property type="component" value="Unassembled WGS sequence"/>
</dbReference>
<keyword evidence="2" id="KW-1185">Reference proteome</keyword>
<dbReference type="Gene3D" id="2.30.42.10">
    <property type="match status" value="1"/>
</dbReference>
<name>A0ABT6MZR4_9SPHN</name>
<sequence length="392" mass="41693">MFDRRQFGALLLGGLAAPAAFATRRDAIATPLILEDKRLWIAAAIGSAKPMLFVVDTGAGHDYIRPEIAQQLHLQVAGAAVARGLGKDAVQGTMYVAHNVLLGGTMMEQTVAFAGYEFGGGLPDDAAGLMTAGLFTTRDSDIDFDKNEWRLWRDGKPDREGLVALDSKITGPGRSDLYSHRMFVQATLDGASYRLLVDTGSPGTLLLGPRAAARSGLFADDRPYAPAQTRGFGGNAARLSRRVRAGRFAMGPLTVERPLVTLMDPRQQSHADDDHDGILGLHWASLLNWSTDVQASRLWAARNTRPETPESYLLSAVWLEKDDDGHAHIADVGVGSPAHQAGLRAGDTIVSPAGLADAAKALSGQPGKAVSLQVQSAGGAPRPANFTLQPYL</sequence>